<reference evidence="3" key="1">
    <citation type="submission" date="2017-02" db="UniProtKB">
        <authorList>
            <consortium name="WormBaseParasite"/>
        </authorList>
    </citation>
    <scope>IDENTIFICATION</scope>
</reference>
<dbReference type="WBParaSite" id="ALUE_0000741901-mRNA-1">
    <property type="protein sequence ID" value="ALUE_0000741901-mRNA-1"/>
    <property type="gene ID" value="ALUE_0000741901"/>
</dbReference>
<protein>
    <submittedName>
        <fullName evidence="3">Uncharacterized protein</fullName>
    </submittedName>
</protein>
<evidence type="ECO:0000313" key="2">
    <source>
        <dbReference type="Proteomes" id="UP000036681"/>
    </source>
</evidence>
<proteinExistence type="predicted"/>
<evidence type="ECO:0000256" key="1">
    <source>
        <dbReference type="SAM" id="MobiDB-lite"/>
    </source>
</evidence>
<name>A0A0M3HWC2_ASCLU</name>
<keyword evidence="2" id="KW-1185">Reference proteome</keyword>
<dbReference type="Proteomes" id="UP000036681">
    <property type="component" value="Unplaced"/>
</dbReference>
<feature type="compositionally biased region" description="Polar residues" evidence="1">
    <location>
        <begin position="7"/>
        <end position="22"/>
    </location>
</feature>
<feature type="region of interest" description="Disordered" evidence="1">
    <location>
        <begin position="1"/>
        <end position="30"/>
    </location>
</feature>
<sequence>MKLRAAQKSNARMINLGNSRGKNGSDENDLWQRCPREVSYGAVAKDATVEARKSLVTHVSPWYSRSKARTYPGKSAANKLL</sequence>
<dbReference type="AlphaFoldDB" id="A0A0M3HWC2"/>
<accession>A0A0M3HWC2</accession>
<organism evidence="2 3">
    <name type="scientific">Ascaris lumbricoides</name>
    <name type="common">Giant roundworm</name>
    <dbReference type="NCBI Taxonomy" id="6252"/>
    <lineage>
        <taxon>Eukaryota</taxon>
        <taxon>Metazoa</taxon>
        <taxon>Ecdysozoa</taxon>
        <taxon>Nematoda</taxon>
        <taxon>Chromadorea</taxon>
        <taxon>Rhabditida</taxon>
        <taxon>Spirurina</taxon>
        <taxon>Ascaridomorpha</taxon>
        <taxon>Ascaridoidea</taxon>
        <taxon>Ascarididae</taxon>
        <taxon>Ascaris</taxon>
    </lineage>
</organism>
<evidence type="ECO:0000313" key="3">
    <source>
        <dbReference type="WBParaSite" id="ALUE_0000741901-mRNA-1"/>
    </source>
</evidence>